<evidence type="ECO:0000313" key="3">
    <source>
        <dbReference type="EMBL" id="MST33135.1"/>
    </source>
</evidence>
<dbReference type="SUPFAM" id="SSF52540">
    <property type="entry name" value="P-loop containing nucleoside triphosphate hydrolases"/>
    <property type="match status" value="1"/>
</dbReference>
<dbReference type="Pfam" id="PF13173">
    <property type="entry name" value="AAA_14"/>
    <property type="match status" value="1"/>
</dbReference>
<dbReference type="InterPro" id="IPR041682">
    <property type="entry name" value="AAA_14"/>
</dbReference>
<organism evidence="3 4">
    <name type="scientific">Acidiferrimicrobium australe</name>
    <dbReference type="NCBI Taxonomy" id="2664430"/>
    <lineage>
        <taxon>Bacteria</taxon>
        <taxon>Bacillati</taxon>
        <taxon>Actinomycetota</taxon>
        <taxon>Acidimicrobiia</taxon>
        <taxon>Acidimicrobiales</taxon>
        <taxon>Acidimicrobiaceae</taxon>
        <taxon>Acidiferrimicrobium</taxon>
    </lineage>
</organism>
<dbReference type="InterPro" id="IPR027417">
    <property type="entry name" value="P-loop_NTPase"/>
</dbReference>
<feature type="domain" description="AAA" evidence="1">
    <location>
        <begin position="26"/>
        <end position="134"/>
    </location>
</feature>
<comment type="caution">
    <text evidence="3">The sequence shown here is derived from an EMBL/GenBank/DDBJ whole genome shotgun (WGS) entry which is preliminary data.</text>
</comment>
<reference evidence="3 4" key="1">
    <citation type="submission" date="2019-11" db="EMBL/GenBank/DDBJ databases">
        <title>Acidiferrimicrobium australis gen. nov., sp. nov., an acidophilic and obligately heterotrophic, member of the Actinobacteria that catalyses dissimilatory oxido- reduction of iron isolated from metal-rich acidic water in Chile.</title>
        <authorList>
            <person name="Gonzalez D."/>
            <person name="Huber K."/>
            <person name="Hedrich S."/>
            <person name="Rojas-Villalobos C."/>
            <person name="Quatrini R."/>
            <person name="Dinamarca M.A."/>
            <person name="Schwarz A."/>
            <person name="Canales C."/>
            <person name="Nancucheo I."/>
        </authorList>
    </citation>
    <scope>NUCLEOTIDE SEQUENCE [LARGE SCALE GENOMIC DNA]</scope>
    <source>
        <strain evidence="3 4">USS-CCA1</strain>
    </source>
</reference>
<dbReference type="Pfam" id="PF13635">
    <property type="entry name" value="DUF4143"/>
    <property type="match status" value="1"/>
</dbReference>
<dbReference type="InterPro" id="IPR025420">
    <property type="entry name" value="DUF4143"/>
</dbReference>
<evidence type="ECO:0000313" key="4">
    <source>
        <dbReference type="Proteomes" id="UP000437736"/>
    </source>
</evidence>
<evidence type="ECO:0000259" key="2">
    <source>
        <dbReference type="Pfam" id="PF13635"/>
    </source>
</evidence>
<feature type="domain" description="DUF4143" evidence="2">
    <location>
        <begin position="203"/>
        <end position="377"/>
    </location>
</feature>
<gene>
    <name evidence="3" type="ORF">GHK86_10440</name>
</gene>
<accession>A0ABW9QTG1</accession>
<dbReference type="PANTHER" id="PTHR43566:SF2">
    <property type="entry name" value="DUF4143 DOMAIN-CONTAINING PROTEIN"/>
    <property type="match status" value="1"/>
</dbReference>
<dbReference type="Proteomes" id="UP000437736">
    <property type="component" value="Unassembled WGS sequence"/>
</dbReference>
<proteinExistence type="predicted"/>
<dbReference type="EMBL" id="WJHE01000497">
    <property type="protein sequence ID" value="MST33135.1"/>
    <property type="molecule type" value="Genomic_DNA"/>
</dbReference>
<dbReference type="PANTHER" id="PTHR43566">
    <property type="entry name" value="CONSERVED PROTEIN"/>
    <property type="match status" value="1"/>
</dbReference>
<name>A0ABW9QTG1_9ACTN</name>
<evidence type="ECO:0000259" key="1">
    <source>
        <dbReference type="Pfam" id="PF13173"/>
    </source>
</evidence>
<sequence length="429" mass="45833">MVEPVTSYRTRVLDAELDALLPGLPAIAIEGPRGVGKTATALQRSAQVLRLDEPAQAQLLAADPRRLGEGPYPILIDEWQRLPVAWDLVRRAVDDDPTGGRFLLTGSAAPRTAPTHSGAGRIVTLRMRPLTLAERGVCTPTVSLAQLLESGVVPDLVAGRCGLELRDYTAEIVSGGFPGLRGGSDRAVRAALDGYLQRIVEVDLPEAGTALRRPETLRRWFAAYAAATSTTASYEAIRGAATAGEGDKPAKTTTGPYRDALERLFVLEPLNAWAPTFNHLSRLSSSPKHHLADPALAARLLGVDAGALLRGEGNQIVARDGALLGSLFESLATLVVRVCAQAAEARVLHFRSWRGEHEVDLIVERGDHRVLGLEVKLGGHVDDSDVRHLVWLRDQLGDDFLGGAVLTPGTHAYCRPDGIAVVPLGLLGP</sequence>
<protein>
    <submittedName>
        <fullName evidence="3">DUF4143 domain-containing protein</fullName>
    </submittedName>
</protein>
<keyword evidence="4" id="KW-1185">Reference proteome</keyword>